<protein>
    <submittedName>
        <fullName evidence="2">Uncharacterized protein</fullName>
    </submittedName>
</protein>
<feature type="signal peptide" evidence="1">
    <location>
        <begin position="1"/>
        <end position="25"/>
    </location>
</feature>
<feature type="chain" id="PRO_5039633244" evidence="1">
    <location>
        <begin position="26"/>
        <end position="422"/>
    </location>
</feature>
<evidence type="ECO:0000256" key="1">
    <source>
        <dbReference type="SAM" id="SignalP"/>
    </source>
</evidence>
<dbReference type="Proteomes" id="UP000647416">
    <property type="component" value="Unassembled WGS sequence"/>
</dbReference>
<evidence type="ECO:0000313" key="2">
    <source>
        <dbReference type="EMBL" id="MBC8596027.1"/>
    </source>
</evidence>
<sequence>MKKKLFRLTGILVMAVMLVSAFAVAGFATDADDNEVYSDTSADDAKFVTQFLPDSTGFDLREAAAETNTTQTTNETTKWTKYDAPSSNYQRLPITSAFHFGSTNVGTGGRSIKSPFVFACDVKLPTDYSGDISFVVIKSENNAYKSIPVYLGINNGEFYIHSIGADRNFSNGITAVKLASPLSTPHLSDKWYGYAGDGIRRKFARVYLYLDPFTGKGSAKVRQYLVAKDGSLDTYVTDSEVFEFEIAKSQKLTAADVTATENANSKNYSIALFNTAKTATSIEIRNAKIYVPETTIFEKPTIELTEGKARASATFYDFSYSGAVHNIYPLITAVYNRDTKEIVKVESKVQDIQRGNGFFNFGTKVAEKDVNLSALSDGVYDVKAFVWKSLADIMPKTSASAVKTYKVETGDNGKTITELTTD</sequence>
<dbReference type="AlphaFoldDB" id="A0A926FB36"/>
<organism evidence="2 3">
    <name type="scientific">Qingrenia yutianensis</name>
    <dbReference type="NCBI Taxonomy" id="2763676"/>
    <lineage>
        <taxon>Bacteria</taxon>
        <taxon>Bacillati</taxon>
        <taxon>Bacillota</taxon>
        <taxon>Clostridia</taxon>
        <taxon>Eubacteriales</taxon>
        <taxon>Oscillospiraceae</taxon>
        <taxon>Qingrenia</taxon>
    </lineage>
</organism>
<dbReference type="RefSeq" id="WP_262431592.1">
    <property type="nucleotide sequence ID" value="NZ_JACRTE010000003.1"/>
</dbReference>
<gene>
    <name evidence="2" type="ORF">H8706_03985</name>
</gene>
<comment type="caution">
    <text evidence="2">The sequence shown here is derived from an EMBL/GenBank/DDBJ whole genome shotgun (WGS) entry which is preliminary data.</text>
</comment>
<name>A0A926FB36_9FIRM</name>
<evidence type="ECO:0000313" key="3">
    <source>
        <dbReference type="Proteomes" id="UP000647416"/>
    </source>
</evidence>
<proteinExistence type="predicted"/>
<keyword evidence="3" id="KW-1185">Reference proteome</keyword>
<keyword evidence="1" id="KW-0732">Signal</keyword>
<reference evidence="2" key="1">
    <citation type="submission" date="2020-08" db="EMBL/GenBank/DDBJ databases">
        <title>Genome public.</title>
        <authorList>
            <person name="Liu C."/>
            <person name="Sun Q."/>
        </authorList>
    </citation>
    <scope>NUCLEOTIDE SEQUENCE</scope>
    <source>
        <strain evidence="2">NSJ-50</strain>
    </source>
</reference>
<dbReference type="EMBL" id="JACRTE010000003">
    <property type="protein sequence ID" value="MBC8596027.1"/>
    <property type="molecule type" value="Genomic_DNA"/>
</dbReference>
<accession>A0A926FB36</accession>